<organism evidence="2 3">
    <name type="scientific">Phascolomyces articulosus</name>
    <dbReference type="NCBI Taxonomy" id="60185"/>
    <lineage>
        <taxon>Eukaryota</taxon>
        <taxon>Fungi</taxon>
        <taxon>Fungi incertae sedis</taxon>
        <taxon>Mucoromycota</taxon>
        <taxon>Mucoromycotina</taxon>
        <taxon>Mucoromycetes</taxon>
        <taxon>Mucorales</taxon>
        <taxon>Lichtheimiaceae</taxon>
        <taxon>Phascolomyces</taxon>
    </lineage>
</organism>
<protein>
    <submittedName>
        <fullName evidence="2">Uncharacterized protein</fullName>
    </submittedName>
</protein>
<name>A0AAD5JZH3_9FUNG</name>
<feature type="compositionally biased region" description="Low complexity" evidence="1">
    <location>
        <begin position="351"/>
        <end position="361"/>
    </location>
</feature>
<feature type="compositionally biased region" description="Basic and acidic residues" evidence="1">
    <location>
        <begin position="292"/>
        <end position="306"/>
    </location>
</feature>
<evidence type="ECO:0000313" key="3">
    <source>
        <dbReference type="Proteomes" id="UP001209540"/>
    </source>
</evidence>
<evidence type="ECO:0000256" key="1">
    <source>
        <dbReference type="SAM" id="MobiDB-lite"/>
    </source>
</evidence>
<proteinExistence type="predicted"/>
<dbReference type="Proteomes" id="UP001209540">
    <property type="component" value="Unassembled WGS sequence"/>
</dbReference>
<reference evidence="2" key="2">
    <citation type="submission" date="2023-02" db="EMBL/GenBank/DDBJ databases">
        <authorList>
            <consortium name="DOE Joint Genome Institute"/>
            <person name="Mondo S.J."/>
            <person name="Chang Y."/>
            <person name="Wang Y."/>
            <person name="Ahrendt S."/>
            <person name="Andreopoulos W."/>
            <person name="Barry K."/>
            <person name="Beard J."/>
            <person name="Benny G.L."/>
            <person name="Blankenship S."/>
            <person name="Bonito G."/>
            <person name="Cuomo C."/>
            <person name="Desiro A."/>
            <person name="Gervers K.A."/>
            <person name="Hundley H."/>
            <person name="Kuo A."/>
            <person name="LaButti K."/>
            <person name="Lang B.F."/>
            <person name="Lipzen A."/>
            <person name="O'Donnell K."/>
            <person name="Pangilinan J."/>
            <person name="Reynolds N."/>
            <person name="Sandor L."/>
            <person name="Smith M.W."/>
            <person name="Tsang A."/>
            <person name="Grigoriev I.V."/>
            <person name="Stajich J.E."/>
            <person name="Spatafora J.W."/>
        </authorList>
    </citation>
    <scope>NUCLEOTIDE SEQUENCE</scope>
    <source>
        <strain evidence="2">RSA 2281</strain>
    </source>
</reference>
<sequence>MHIHFDEQSSPEHSPIEQKIPESHSNKNEKNGPKALGDYVPVIGIVRDVSEDEDLENVTVGGYAVVWKNNVFPVQSGSYAGEANVNFFMELAATKAILEVSPTNQPLYIGAKDSQLVTFINSRKAPLKKRKRIVGPLMDEVRALLQKRTAKTQAIRAGPIGSDGIEETRQLAIKIAAEAQQERMKLRPVELEAILPKSTKQQETSQSPKQEAHDASTDAPALQQTQVTHEKDAKLAEPEVDQKPSPPVENVPSSTKEEPIRGKENYGNNQVPEATTTMESVEAVTENNVQPIHEEPVVIEKAEDTPRSNGYKRSRTEDEDEILEEGSSNTYKKAKVAEESLSRSMDHESTQQQQNDDNNNQTGWLSWMKNIFGIKK</sequence>
<gene>
    <name evidence="2" type="ORF">BDA99DRAFT_510577</name>
</gene>
<feature type="region of interest" description="Disordered" evidence="1">
    <location>
        <begin position="286"/>
        <end position="364"/>
    </location>
</feature>
<comment type="caution">
    <text evidence="2">The sequence shown here is derived from an EMBL/GenBank/DDBJ whole genome shotgun (WGS) entry which is preliminary data.</text>
</comment>
<feature type="compositionally biased region" description="Polar residues" evidence="1">
    <location>
        <begin position="198"/>
        <end position="209"/>
    </location>
</feature>
<feature type="region of interest" description="Disordered" evidence="1">
    <location>
        <begin position="1"/>
        <end position="35"/>
    </location>
</feature>
<dbReference type="AlphaFoldDB" id="A0AAD5JZH3"/>
<feature type="compositionally biased region" description="Basic and acidic residues" evidence="1">
    <location>
        <begin position="14"/>
        <end position="32"/>
    </location>
</feature>
<evidence type="ECO:0000313" key="2">
    <source>
        <dbReference type="EMBL" id="KAI9262225.1"/>
    </source>
</evidence>
<dbReference type="EMBL" id="JAIXMP010000014">
    <property type="protein sequence ID" value="KAI9262225.1"/>
    <property type="molecule type" value="Genomic_DNA"/>
</dbReference>
<feature type="compositionally biased region" description="Basic and acidic residues" evidence="1">
    <location>
        <begin position="335"/>
        <end position="349"/>
    </location>
</feature>
<feature type="compositionally biased region" description="Basic and acidic residues" evidence="1">
    <location>
        <begin position="255"/>
        <end position="264"/>
    </location>
</feature>
<feature type="region of interest" description="Disordered" evidence="1">
    <location>
        <begin position="196"/>
        <end position="274"/>
    </location>
</feature>
<keyword evidence="3" id="KW-1185">Reference proteome</keyword>
<reference evidence="2" key="1">
    <citation type="journal article" date="2022" name="IScience">
        <title>Evolution of zygomycete secretomes and the origins of terrestrial fungal ecologies.</title>
        <authorList>
            <person name="Chang Y."/>
            <person name="Wang Y."/>
            <person name="Mondo S."/>
            <person name="Ahrendt S."/>
            <person name="Andreopoulos W."/>
            <person name="Barry K."/>
            <person name="Beard J."/>
            <person name="Benny G.L."/>
            <person name="Blankenship S."/>
            <person name="Bonito G."/>
            <person name="Cuomo C."/>
            <person name="Desiro A."/>
            <person name="Gervers K.A."/>
            <person name="Hundley H."/>
            <person name="Kuo A."/>
            <person name="LaButti K."/>
            <person name="Lang B.F."/>
            <person name="Lipzen A."/>
            <person name="O'Donnell K."/>
            <person name="Pangilinan J."/>
            <person name="Reynolds N."/>
            <person name="Sandor L."/>
            <person name="Smith M.E."/>
            <person name="Tsang A."/>
            <person name="Grigoriev I.V."/>
            <person name="Stajich J.E."/>
            <person name="Spatafora J.W."/>
        </authorList>
    </citation>
    <scope>NUCLEOTIDE SEQUENCE</scope>
    <source>
        <strain evidence="2">RSA 2281</strain>
    </source>
</reference>
<accession>A0AAD5JZH3</accession>
<feature type="compositionally biased region" description="Basic and acidic residues" evidence="1">
    <location>
        <begin position="228"/>
        <end position="242"/>
    </location>
</feature>